<reference evidence="2" key="1">
    <citation type="submission" date="2022-10" db="EMBL/GenBank/DDBJ databases">
        <title>Genome assembly of Pristionchus species.</title>
        <authorList>
            <person name="Yoshida K."/>
            <person name="Sommer R.J."/>
        </authorList>
    </citation>
    <scope>NUCLEOTIDE SEQUENCE [LARGE SCALE GENOMIC DNA]</scope>
    <source>
        <strain evidence="2">RS5460</strain>
    </source>
</reference>
<feature type="non-terminal residue" evidence="1">
    <location>
        <position position="1"/>
    </location>
</feature>
<organism evidence="1 2">
    <name type="scientific">Pristionchus mayeri</name>
    <dbReference type="NCBI Taxonomy" id="1317129"/>
    <lineage>
        <taxon>Eukaryota</taxon>
        <taxon>Metazoa</taxon>
        <taxon>Ecdysozoa</taxon>
        <taxon>Nematoda</taxon>
        <taxon>Chromadorea</taxon>
        <taxon>Rhabditida</taxon>
        <taxon>Rhabditina</taxon>
        <taxon>Diplogasteromorpha</taxon>
        <taxon>Diplogasteroidea</taxon>
        <taxon>Neodiplogasteridae</taxon>
        <taxon>Pristionchus</taxon>
    </lineage>
</organism>
<name>A0AAN5CDZ1_9BILA</name>
<sequence length="77" mass="8756">KNKKKTKKPLYKNRSVACPAILAHPKHRSSGKLNVYHFRQVSSTDSLSTVLPLNANRHIYKSILAIDSVRRSLSVMR</sequence>
<comment type="caution">
    <text evidence="1">The sequence shown here is derived from an EMBL/GenBank/DDBJ whole genome shotgun (WGS) entry which is preliminary data.</text>
</comment>
<dbReference type="Proteomes" id="UP001328107">
    <property type="component" value="Unassembled WGS sequence"/>
</dbReference>
<protein>
    <submittedName>
        <fullName evidence="1">Uncharacterized protein</fullName>
    </submittedName>
</protein>
<gene>
    <name evidence="1" type="ORF">PMAYCL1PPCAC_09424</name>
</gene>
<accession>A0AAN5CDZ1</accession>
<proteinExistence type="predicted"/>
<evidence type="ECO:0000313" key="1">
    <source>
        <dbReference type="EMBL" id="GMR39229.1"/>
    </source>
</evidence>
<dbReference type="EMBL" id="BTRK01000002">
    <property type="protein sequence ID" value="GMR39229.1"/>
    <property type="molecule type" value="Genomic_DNA"/>
</dbReference>
<keyword evidence="2" id="KW-1185">Reference proteome</keyword>
<dbReference type="AlphaFoldDB" id="A0AAN5CDZ1"/>
<evidence type="ECO:0000313" key="2">
    <source>
        <dbReference type="Proteomes" id="UP001328107"/>
    </source>
</evidence>